<dbReference type="EMBL" id="GEDG01018260">
    <property type="protein sequence ID" value="JAP20944.1"/>
    <property type="molecule type" value="Transcribed_RNA"/>
</dbReference>
<reference evidence="1" key="1">
    <citation type="submission" date="2015-12" db="EMBL/GenBank/DDBJ databases">
        <title>Gene expression during late stages of embryo sac development: a critical building block for successful pollen-pistil interactions.</title>
        <authorList>
            <person name="Liu Y."/>
            <person name="Joly V."/>
            <person name="Sabar M."/>
            <person name="Matton D.P."/>
        </authorList>
    </citation>
    <scope>NUCLEOTIDE SEQUENCE</scope>
</reference>
<dbReference type="AlphaFoldDB" id="A0A0V0HLZ0"/>
<dbReference type="InterPro" id="IPR036691">
    <property type="entry name" value="Endo/exonu/phosph_ase_sf"/>
</dbReference>
<dbReference type="SUPFAM" id="SSF56219">
    <property type="entry name" value="DNase I-like"/>
    <property type="match status" value="1"/>
</dbReference>
<sequence>MPQIADRKENMNGWNWVMSELRSLFEWPWAICGDFNVSRFLSEKINCRRTPTMEDFSDFIEDMELMVDFQLVVVVCDYTWIKGDRTNAASRIDRILVSKEWDDSFRKIK</sequence>
<dbReference type="Gene3D" id="3.60.10.10">
    <property type="entry name" value="Endonuclease/exonuclease/phosphatase"/>
    <property type="match status" value="1"/>
</dbReference>
<name>A0A0V0HLZ0_SOLCH</name>
<accession>A0A0V0HLZ0</accession>
<protein>
    <submittedName>
        <fullName evidence="1">Putative ovule protein</fullName>
    </submittedName>
</protein>
<organism evidence="1">
    <name type="scientific">Solanum chacoense</name>
    <name type="common">Chaco potato</name>
    <dbReference type="NCBI Taxonomy" id="4108"/>
    <lineage>
        <taxon>Eukaryota</taxon>
        <taxon>Viridiplantae</taxon>
        <taxon>Streptophyta</taxon>
        <taxon>Embryophyta</taxon>
        <taxon>Tracheophyta</taxon>
        <taxon>Spermatophyta</taxon>
        <taxon>Magnoliopsida</taxon>
        <taxon>eudicotyledons</taxon>
        <taxon>Gunneridae</taxon>
        <taxon>Pentapetalae</taxon>
        <taxon>asterids</taxon>
        <taxon>lamiids</taxon>
        <taxon>Solanales</taxon>
        <taxon>Solanaceae</taxon>
        <taxon>Solanoideae</taxon>
        <taxon>Solaneae</taxon>
        <taxon>Solanum</taxon>
    </lineage>
</organism>
<evidence type="ECO:0000313" key="1">
    <source>
        <dbReference type="EMBL" id="JAP20944.1"/>
    </source>
</evidence>
<proteinExistence type="predicted"/>